<dbReference type="PANTHER" id="PTHR11738">
    <property type="entry name" value="MHC CLASS I NK CELL RECEPTOR"/>
    <property type="match status" value="1"/>
</dbReference>
<dbReference type="InterPro" id="IPR036179">
    <property type="entry name" value="Ig-like_dom_sf"/>
</dbReference>
<evidence type="ECO:0000256" key="4">
    <source>
        <dbReference type="ARBA" id="ARBA00023319"/>
    </source>
</evidence>
<protein>
    <recommendedName>
        <fullName evidence="6">Ig-like domain-containing protein</fullName>
    </recommendedName>
</protein>
<reference evidence="7" key="2">
    <citation type="submission" date="2025-08" db="UniProtKB">
        <authorList>
            <consortium name="Ensembl"/>
        </authorList>
    </citation>
    <scope>IDENTIFICATION</scope>
</reference>
<dbReference type="AlphaFoldDB" id="A0A7N4PLC6"/>
<dbReference type="Gene3D" id="2.60.40.10">
    <property type="entry name" value="Immunoglobulins"/>
    <property type="match status" value="2"/>
</dbReference>
<evidence type="ECO:0000256" key="1">
    <source>
        <dbReference type="ARBA" id="ARBA00022737"/>
    </source>
</evidence>
<dbReference type="Proteomes" id="UP000007648">
    <property type="component" value="Unassembled WGS sequence"/>
</dbReference>
<evidence type="ECO:0000256" key="5">
    <source>
        <dbReference type="SAM" id="SignalP"/>
    </source>
</evidence>
<dbReference type="Pfam" id="PF13895">
    <property type="entry name" value="Ig_2"/>
    <property type="match status" value="1"/>
</dbReference>
<dbReference type="SMART" id="SM00409">
    <property type="entry name" value="IG"/>
    <property type="match status" value="2"/>
</dbReference>
<dbReference type="FunFam" id="2.60.40.10:FF:000033">
    <property type="entry name" value="Killer cell immunoglobulin-like receptor"/>
    <property type="match status" value="2"/>
</dbReference>
<keyword evidence="5" id="KW-0732">Signal</keyword>
<dbReference type="PROSITE" id="PS50835">
    <property type="entry name" value="IG_LIKE"/>
    <property type="match status" value="1"/>
</dbReference>
<dbReference type="GeneTree" id="ENSGT01150000286974"/>
<sequence length="250" mass="27584">MSPALMVLLCFGLCLVKKMESKTEFLPKPMLCALPRAIVSPGWNVTLQCWHPAQSSLQGLRFALMKVGTTEALQSQSPKGTHADFFLPHVSTKNTGSYSCLYYEVTAPHRTSEPSESLDLLVTGHLPKPSLLARPSPMVSPGDNVTLWCWRPPQADLQEVKFTLLKAGTLKPLQHQNPAEIQAPFSLLSVKAEDAGNYTCFYSEIEHPHMMSEPSSVLELLVTGKGRRKPKTTVRLLSFPSTRAKKNCAP</sequence>
<dbReference type="Ensembl" id="ENSSHAT00000049350.1">
    <property type="protein sequence ID" value="ENSSHAP00000040224.1"/>
    <property type="gene ID" value="ENSSHAG00000024263.1"/>
</dbReference>
<dbReference type="GO" id="GO:0002764">
    <property type="term" value="P:immune response-regulating signaling pathway"/>
    <property type="evidence" value="ECO:0007669"/>
    <property type="project" value="TreeGrafter"/>
</dbReference>
<feature type="domain" description="Ig-like" evidence="6">
    <location>
        <begin position="127"/>
        <end position="200"/>
    </location>
</feature>
<organism evidence="7 8">
    <name type="scientific">Sarcophilus harrisii</name>
    <name type="common">Tasmanian devil</name>
    <name type="synonym">Sarcophilus laniarius</name>
    <dbReference type="NCBI Taxonomy" id="9305"/>
    <lineage>
        <taxon>Eukaryota</taxon>
        <taxon>Metazoa</taxon>
        <taxon>Chordata</taxon>
        <taxon>Craniata</taxon>
        <taxon>Vertebrata</taxon>
        <taxon>Euteleostomi</taxon>
        <taxon>Mammalia</taxon>
        <taxon>Metatheria</taxon>
        <taxon>Dasyuromorphia</taxon>
        <taxon>Dasyuridae</taxon>
        <taxon>Sarcophilus</taxon>
    </lineage>
</organism>
<dbReference type="InterPro" id="IPR007110">
    <property type="entry name" value="Ig-like_dom"/>
</dbReference>
<name>A0A7N4PLC6_SARHA</name>
<keyword evidence="8" id="KW-1185">Reference proteome</keyword>
<evidence type="ECO:0000256" key="2">
    <source>
        <dbReference type="ARBA" id="ARBA00023157"/>
    </source>
</evidence>
<reference evidence="7" key="3">
    <citation type="submission" date="2025-09" db="UniProtKB">
        <authorList>
            <consortium name="Ensembl"/>
        </authorList>
    </citation>
    <scope>IDENTIFICATION</scope>
</reference>
<evidence type="ECO:0000313" key="7">
    <source>
        <dbReference type="Ensembl" id="ENSSHAP00000040224.1"/>
    </source>
</evidence>
<evidence type="ECO:0000313" key="8">
    <source>
        <dbReference type="Proteomes" id="UP000007648"/>
    </source>
</evidence>
<feature type="chain" id="PRO_5029789028" description="Ig-like domain-containing protein" evidence="5">
    <location>
        <begin position="22"/>
        <end position="250"/>
    </location>
</feature>
<evidence type="ECO:0000256" key="3">
    <source>
        <dbReference type="ARBA" id="ARBA00023180"/>
    </source>
</evidence>
<dbReference type="InParanoid" id="A0A7N4PLC6"/>
<dbReference type="GO" id="GO:0005886">
    <property type="term" value="C:plasma membrane"/>
    <property type="evidence" value="ECO:0007669"/>
    <property type="project" value="TreeGrafter"/>
</dbReference>
<proteinExistence type="predicted"/>
<accession>A0A7N4PLC6</accession>
<dbReference type="InterPro" id="IPR013783">
    <property type="entry name" value="Ig-like_fold"/>
</dbReference>
<dbReference type="PANTHER" id="PTHR11738:SF157">
    <property type="entry name" value="T-CELL-INTERACTING, ACTIVATING RECEPTOR ON MYELOID CELLS PROTEIN 1"/>
    <property type="match status" value="1"/>
</dbReference>
<dbReference type="FunCoup" id="A0A7N4PLC6">
    <property type="interactions" value="11"/>
</dbReference>
<dbReference type="SUPFAM" id="SSF48726">
    <property type="entry name" value="Immunoglobulin"/>
    <property type="match status" value="2"/>
</dbReference>
<keyword evidence="1" id="KW-0677">Repeat</keyword>
<keyword evidence="4" id="KW-0393">Immunoglobulin domain</keyword>
<dbReference type="InterPro" id="IPR050412">
    <property type="entry name" value="Ig-like_Receptors_ImmuneReg"/>
</dbReference>
<reference evidence="7 8" key="1">
    <citation type="journal article" date="2011" name="Proc. Natl. Acad. Sci. U.S.A.">
        <title>Genetic diversity and population structure of the endangered marsupial Sarcophilus harrisii (Tasmanian devil).</title>
        <authorList>
            <person name="Miller W."/>
            <person name="Hayes V.M."/>
            <person name="Ratan A."/>
            <person name="Petersen D.C."/>
            <person name="Wittekindt N.E."/>
            <person name="Miller J."/>
            <person name="Walenz B."/>
            <person name="Knight J."/>
            <person name="Qi J."/>
            <person name="Zhao F."/>
            <person name="Wang Q."/>
            <person name="Bedoya-Reina O.C."/>
            <person name="Katiyar N."/>
            <person name="Tomsho L.P."/>
            <person name="Kasson L.M."/>
            <person name="Hardie R.A."/>
            <person name="Woodbridge P."/>
            <person name="Tindall E.A."/>
            <person name="Bertelsen M.F."/>
            <person name="Dixon D."/>
            <person name="Pyecroft S."/>
            <person name="Helgen K.M."/>
            <person name="Lesk A.M."/>
            <person name="Pringle T.H."/>
            <person name="Patterson N."/>
            <person name="Zhang Y."/>
            <person name="Kreiss A."/>
            <person name="Woods G.M."/>
            <person name="Jones M.E."/>
            <person name="Schuster S.C."/>
        </authorList>
    </citation>
    <scope>NUCLEOTIDE SEQUENCE [LARGE SCALE GENOMIC DNA]</scope>
</reference>
<evidence type="ECO:0000259" key="6">
    <source>
        <dbReference type="PROSITE" id="PS50835"/>
    </source>
</evidence>
<keyword evidence="3" id="KW-0325">Glycoprotein</keyword>
<feature type="signal peptide" evidence="5">
    <location>
        <begin position="1"/>
        <end position="21"/>
    </location>
</feature>
<dbReference type="InterPro" id="IPR003599">
    <property type="entry name" value="Ig_sub"/>
</dbReference>
<keyword evidence="2" id="KW-1015">Disulfide bond</keyword>